<dbReference type="Proteomes" id="UP000008952">
    <property type="component" value="Unassembled WGS sequence"/>
</dbReference>
<feature type="transmembrane region" description="Helical" evidence="6">
    <location>
        <begin position="187"/>
        <end position="209"/>
    </location>
</feature>
<dbReference type="PIRSF" id="PIRSF006324">
    <property type="entry name" value="LeuE"/>
    <property type="match status" value="1"/>
</dbReference>
<keyword evidence="3 6" id="KW-0812">Transmembrane</keyword>
<dbReference type="PANTHER" id="PTHR30086:SF20">
    <property type="entry name" value="ARGININE EXPORTER PROTEIN ARGO-RELATED"/>
    <property type="match status" value="1"/>
</dbReference>
<dbReference type="eggNOG" id="COG1280">
    <property type="taxonomic scope" value="Bacteria"/>
</dbReference>
<feature type="transmembrane region" description="Helical" evidence="6">
    <location>
        <begin position="116"/>
        <end position="133"/>
    </location>
</feature>
<sequence>MTFLPDWLTFIQFAGAVIILTLIPGPDMVLFVSRSIAQGKAAGFACIFGCSTGIIIQVIAVSIGLSALIIASPTAFLVLKISGALYLLWLAIKTIRHKSGFTLHQTQKAPLSFKRNFLTALGINLLNPKVLLFNMTFLPQFVHATDPYAGAKILFLGLSFIPIGFPINAVMVFAAHQFASLLKKNPLYVRILDWVSAGIFTAFALRLLATQTK</sequence>
<keyword evidence="2" id="KW-1003">Cell membrane</keyword>
<feature type="transmembrane region" description="Helical" evidence="6">
    <location>
        <begin position="12"/>
        <end position="32"/>
    </location>
</feature>
<evidence type="ECO:0000256" key="6">
    <source>
        <dbReference type="SAM" id="Phobius"/>
    </source>
</evidence>
<dbReference type="GO" id="GO:0015171">
    <property type="term" value="F:amino acid transmembrane transporter activity"/>
    <property type="evidence" value="ECO:0007669"/>
    <property type="project" value="TreeGrafter"/>
</dbReference>
<dbReference type="PATRIC" id="fig|1094558.3.peg.355"/>
<dbReference type="GO" id="GO:0005886">
    <property type="term" value="C:plasma membrane"/>
    <property type="evidence" value="ECO:0007669"/>
    <property type="project" value="UniProtKB-SubCell"/>
</dbReference>
<keyword evidence="8" id="KW-1185">Reference proteome</keyword>
<reference evidence="7 8" key="1">
    <citation type="submission" date="2012-03" db="EMBL/GenBank/DDBJ databases">
        <title>The Genome Sequence of Bartonella tamiae Th239.</title>
        <authorList>
            <consortium name="The Broad Institute Genome Sequencing Platform"/>
            <consortium name="The Broad Institute Genome Sequencing Center for Infectious Disease"/>
            <person name="Feldgarden M."/>
            <person name="Kirby J."/>
            <person name="Kosoy M."/>
            <person name="Birtles R."/>
            <person name="Probert W.S."/>
            <person name="Chiaraviglio L."/>
            <person name="Young S.K."/>
            <person name="Zeng Q."/>
            <person name="Gargeya S."/>
            <person name="Fitzgerald M."/>
            <person name="Haas B."/>
            <person name="Abouelleil A."/>
            <person name="Alvarado L."/>
            <person name="Arachchi H.M."/>
            <person name="Berlin A."/>
            <person name="Chapman S.B."/>
            <person name="Gearin G."/>
            <person name="Goldberg J."/>
            <person name="Griggs A."/>
            <person name="Gujja S."/>
            <person name="Hansen M."/>
            <person name="Heiman D."/>
            <person name="Howarth C."/>
            <person name="Larimer J."/>
            <person name="Lui A."/>
            <person name="MacDonald P.J.P."/>
            <person name="McCowen C."/>
            <person name="Montmayeur A."/>
            <person name="Murphy C."/>
            <person name="Neiman D."/>
            <person name="Pearson M."/>
            <person name="Priest M."/>
            <person name="Roberts A."/>
            <person name="Saif S."/>
            <person name="Shea T."/>
            <person name="Sisk P."/>
            <person name="Stolte C."/>
            <person name="Sykes S."/>
            <person name="Wortman J."/>
            <person name="Nusbaum C."/>
            <person name="Birren B."/>
        </authorList>
    </citation>
    <scope>NUCLEOTIDE SEQUENCE [LARGE SCALE GENOMIC DNA]</scope>
    <source>
        <strain evidence="7 8">Th239</strain>
    </source>
</reference>
<dbReference type="InterPro" id="IPR001123">
    <property type="entry name" value="LeuE-type"/>
</dbReference>
<accession>J0R5N7</accession>
<protein>
    <recommendedName>
        <fullName evidence="9">Homoserine/Threonine efflux protein</fullName>
    </recommendedName>
</protein>
<evidence type="ECO:0000256" key="4">
    <source>
        <dbReference type="ARBA" id="ARBA00022989"/>
    </source>
</evidence>
<evidence type="ECO:0000256" key="3">
    <source>
        <dbReference type="ARBA" id="ARBA00022692"/>
    </source>
</evidence>
<proteinExistence type="predicted"/>
<evidence type="ECO:0000313" key="7">
    <source>
        <dbReference type="EMBL" id="EJF90989.1"/>
    </source>
</evidence>
<dbReference type="EMBL" id="AIMB01000003">
    <property type="protein sequence ID" value="EJF90989.1"/>
    <property type="molecule type" value="Genomic_DNA"/>
</dbReference>
<feature type="transmembrane region" description="Helical" evidence="6">
    <location>
        <begin position="44"/>
        <end position="70"/>
    </location>
</feature>
<evidence type="ECO:0000256" key="2">
    <source>
        <dbReference type="ARBA" id="ARBA00022475"/>
    </source>
</evidence>
<dbReference type="RefSeq" id="WP_008037837.1">
    <property type="nucleotide sequence ID" value="NZ_JH725147.1"/>
</dbReference>
<name>J0R5N7_9HYPH</name>
<keyword evidence="4 6" id="KW-1133">Transmembrane helix</keyword>
<evidence type="ECO:0008006" key="9">
    <source>
        <dbReference type="Google" id="ProtNLM"/>
    </source>
</evidence>
<evidence type="ECO:0000256" key="1">
    <source>
        <dbReference type="ARBA" id="ARBA00004651"/>
    </source>
</evidence>
<organism evidence="7 8">
    <name type="scientific">Bartonella tamiae Th239</name>
    <dbReference type="NCBI Taxonomy" id="1094558"/>
    <lineage>
        <taxon>Bacteria</taxon>
        <taxon>Pseudomonadati</taxon>
        <taxon>Pseudomonadota</taxon>
        <taxon>Alphaproteobacteria</taxon>
        <taxon>Hyphomicrobiales</taxon>
        <taxon>Bartonellaceae</taxon>
        <taxon>Bartonella</taxon>
    </lineage>
</organism>
<dbReference type="AlphaFoldDB" id="J0R5N7"/>
<dbReference type="PANTHER" id="PTHR30086">
    <property type="entry name" value="ARGININE EXPORTER PROTEIN ARGO"/>
    <property type="match status" value="1"/>
</dbReference>
<dbReference type="HOGENOM" id="CLU_079569_3_2_5"/>
<gene>
    <name evidence="7" type="ORF">ME5_00321</name>
</gene>
<dbReference type="OrthoDB" id="9804822at2"/>
<keyword evidence="5 6" id="KW-0472">Membrane</keyword>
<comment type="subcellular location">
    <subcellularLocation>
        <location evidence="1">Cell membrane</location>
        <topology evidence="1">Multi-pass membrane protein</topology>
    </subcellularLocation>
</comment>
<comment type="caution">
    <text evidence="7">The sequence shown here is derived from an EMBL/GenBank/DDBJ whole genome shotgun (WGS) entry which is preliminary data.</text>
</comment>
<evidence type="ECO:0000256" key="5">
    <source>
        <dbReference type="ARBA" id="ARBA00023136"/>
    </source>
</evidence>
<dbReference type="Pfam" id="PF01810">
    <property type="entry name" value="LysE"/>
    <property type="match status" value="1"/>
</dbReference>
<feature type="transmembrane region" description="Helical" evidence="6">
    <location>
        <begin position="153"/>
        <end position="175"/>
    </location>
</feature>
<evidence type="ECO:0000313" key="8">
    <source>
        <dbReference type="Proteomes" id="UP000008952"/>
    </source>
</evidence>
<feature type="transmembrane region" description="Helical" evidence="6">
    <location>
        <begin position="76"/>
        <end position="95"/>
    </location>
</feature>